<dbReference type="RefSeq" id="WP_054400999.1">
    <property type="nucleotide sequence ID" value="NZ_LIUT01000001.1"/>
</dbReference>
<organism evidence="1 2">
    <name type="scientific">Paenibacillus solani</name>
    <dbReference type="NCBI Taxonomy" id="1705565"/>
    <lineage>
        <taxon>Bacteria</taxon>
        <taxon>Bacillati</taxon>
        <taxon>Bacillota</taxon>
        <taxon>Bacilli</taxon>
        <taxon>Bacillales</taxon>
        <taxon>Paenibacillaceae</taxon>
        <taxon>Paenibacillus</taxon>
    </lineage>
</organism>
<evidence type="ECO:0000313" key="2">
    <source>
        <dbReference type="Proteomes" id="UP000036932"/>
    </source>
</evidence>
<proteinExistence type="predicted"/>
<dbReference type="EMBL" id="LIUT01000001">
    <property type="protein sequence ID" value="KOR87942.1"/>
    <property type="molecule type" value="Genomic_DNA"/>
</dbReference>
<gene>
    <name evidence="1" type="ORF">AM231_01495</name>
</gene>
<dbReference type="Proteomes" id="UP000036932">
    <property type="component" value="Unassembled WGS sequence"/>
</dbReference>
<keyword evidence="2" id="KW-1185">Reference proteome</keyword>
<reference evidence="2" key="1">
    <citation type="submission" date="2015-08" db="EMBL/GenBank/DDBJ databases">
        <title>Genome sequencing project for genomic taxonomy and phylogenomics of Bacillus-like bacteria.</title>
        <authorList>
            <person name="Liu B."/>
            <person name="Wang J."/>
            <person name="Zhu Y."/>
            <person name="Liu G."/>
            <person name="Chen Q."/>
            <person name="Chen Z."/>
            <person name="Lan J."/>
            <person name="Che J."/>
            <person name="Ge C."/>
            <person name="Shi H."/>
            <person name="Pan Z."/>
            <person name="Liu X."/>
        </authorList>
    </citation>
    <scope>NUCLEOTIDE SEQUENCE [LARGE SCALE GENOMIC DNA]</scope>
    <source>
        <strain evidence="2">FJAT-22460</strain>
    </source>
</reference>
<sequence>MSRMIGNVGVLDLTEATEESVTSIERIGNVGLVIYRAETAHLLTLLKNAGNIGKTLEIPEGHRYYSGTLRLDEEYFQLLEQPDRVFVNGTVIIDKEVSLEVFQNGTLHLVVNGQVYAPRHLAGAVTAALIKAGGASAEIHAYQYEPRFESGKVQLNNAYLASSNEPMELVLNGIVQLDKELDMEQFAARIESLRVNGKAVIHEHQSSYFYEKLKTINGLVEVIPAGFEYVTKPLRLNARTARRFKDHKLYTNKPLILEADVTRDAFSQALSEIQSTSFIICSEEIEDLVWERCPNLNTEIVSYERLFVFINGEETWSRDQLLALGQPASFIVDGTLTFDDDVTEEGIKASLSSLDLFGEVVVGEKRIKGILYPYLRVNNGSIIVKGTEEALAGIGNVGMLSL</sequence>
<accession>A0A0M1P0P5</accession>
<protein>
    <submittedName>
        <fullName evidence="1">Uncharacterized protein</fullName>
    </submittedName>
</protein>
<dbReference type="OrthoDB" id="2988570at2"/>
<evidence type="ECO:0000313" key="1">
    <source>
        <dbReference type="EMBL" id="KOR87942.1"/>
    </source>
</evidence>
<name>A0A0M1P0P5_9BACL</name>
<dbReference type="AlphaFoldDB" id="A0A0M1P0P5"/>
<comment type="caution">
    <text evidence="1">The sequence shown here is derived from an EMBL/GenBank/DDBJ whole genome shotgun (WGS) entry which is preliminary data.</text>
</comment>
<dbReference type="PATRIC" id="fig|1705565.3.peg.2150"/>